<dbReference type="RefSeq" id="WP_220305947.1">
    <property type="nucleotide sequence ID" value="NZ_CP080590.1"/>
</dbReference>
<evidence type="ECO:0000313" key="1">
    <source>
        <dbReference type="EMBL" id="QYO77492.1"/>
    </source>
</evidence>
<evidence type="ECO:0000313" key="2">
    <source>
        <dbReference type="Proteomes" id="UP000825799"/>
    </source>
</evidence>
<name>A0ABX8WJ17_9HYPH</name>
<protein>
    <submittedName>
        <fullName evidence="1">Uncharacterized protein</fullName>
    </submittedName>
</protein>
<sequence>MLTMAQRRRRAKLLKTGAAVALLAIVLTPRLDDIDFPQLGFPLITTAVAAPLE</sequence>
<proteinExistence type="predicted"/>
<reference evidence="1 2" key="1">
    <citation type="submission" date="2021-08" db="EMBL/GenBank/DDBJ databases">
        <title>Devosia salina sp. nov., isolated from the South China Sea sediment.</title>
        <authorList>
            <person name="Zhou Z."/>
        </authorList>
    </citation>
    <scope>NUCLEOTIDE SEQUENCE [LARGE SCALE GENOMIC DNA]</scope>
    <source>
        <strain evidence="1 2">SCS-3</strain>
    </source>
</reference>
<dbReference type="EMBL" id="CP080590">
    <property type="protein sequence ID" value="QYO77492.1"/>
    <property type="molecule type" value="Genomic_DNA"/>
</dbReference>
<accession>A0ABX8WJ17</accession>
<dbReference type="Proteomes" id="UP000825799">
    <property type="component" value="Chromosome"/>
</dbReference>
<organism evidence="1 2">
    <name type="scientific">Devosia salina</name>
    <dbReference type="NCBI Taxonomy" id="2860336"/>
    <lineage>
        <taxon>Bacteria</taxon>
        <taxon>Pseudomonadati</taxon>
        <taxon>Pseudomonadota</taxon>
        <taxon>Alphaproteobacteria</taxon>
        <taxon>Hyphomicrobiales</taxon>
        <taxon>Devosiaceae</taxon>
        <taxon>Devosia</taxon>
    </lineage>
</organism>
<gene>
    <name evidence="1" type="ORF">K1X15_02625</name>
</gene>
<keyword evidence="2" id="KW-1185">Reference proteome</keyword>